<evidence type="ECO:0000256" key="2">
    <source>
        <dbReference type="ARBA" id="ARBA00010819"/>
    </source>
</evidence>
<comment type="caution">
    <text evidence="10">The sequence shown here is derived from an EMBL/GenBank/DDBJ whole genome shotgun (WGS) entry which is preliminary data.</text>
</comment>
<dbReference type="EC" id="3.4.14.11" evidence="3"/>
<dbReference type="GO" id="GO:0006508">
    <property type="term" value="P:proteolysis"/>
    <property type="evidence" value="ECO:0007669"/>
    <property type="project" value="UniProtKB-KW"/>
</dbReference>
<accession>A0A2N0SY42</accession>
<dbReference type="RefSeq" id="WP_032745877.1">
    <property type="nucleotide sequence ID" value="NZ_CP089302.1"/>
</dbReference>
<keyword evidence="5" id="KW-0645">Protease</keyword>
<feature type="region of interest" description="Disordered" evidence="9">
    <location>
        <begin position="79"/>
        <end position="150"/>
    </location>
</feature>
<evidence type="ECO:0000313" key="10">
    <source>
        <dbReference type="EMBL" id="PKC86508.1"/>
    </source>
</evidence>
<dbReference type="Gene3D" id="3.40.50.1820">
    <property type="entry name" value="alpha/beta hydrolase"/>
    <property type="match status" value="1"/>
</dbReference>
<dbReference type="GO" id="GO:0004177">
    <property type="term" value="F:aminopeptidase activity"/>
    <property type="evidence" value="ECO:0007669"/>
    <property type="project" value="UniProtKB-KW"/>
</dbReference>
<dbReference type="SMART" id="SM00939">
    <property type="entry name" value="PepX_C"/>
    <property type="match status" value="1"/>
</dbReference>
<keyword evidence="4" id="KW-0031">Aminopeptidase</keyword>
<evidence type="ECO:0000256" key="9">
    <source>
        <dbReference type="SAM" id="MobiDB-lite"/>
    </source>
</evidence>
<organism evidence="10 11">
    <name type="scientific">Bifidobacterium longum</name>
    <dbReference type="NCBI Taxonomy" id="216816"/>
    <lineage>
        <taxon>Bacteria</taxon>
        <taxon>Bacillati</taxon>
        <taxon>Actinomycetota</taxon>
        <taxon>Actinomycetes</taxon>
        <taxon>Bifidobacteriales</taxon>
        <taxon>Bifidobacteriaceae</taxon>
        <taxon>Bifidobacterium</taxon>
    </lineage>
</organism>
<dbReference type="PRINTS" id="PR00923">
    <property type="entry name" value="LACTOPTASE"/>
</dbReference>
<protein>
    <recommendedName>
        <fullName evidence="3">Xaa-Pro dipeptidyl-peptidase</fullName>
        <ecNumber evidence="3">3.4.14.11</ecNumber>
    </recommendedName>
    <alternativeName>
        <fullName evidence="8">X-prolyl-dipeptidyl aminopeptidase</fullName>
    </alternativeName>
</protein>
<dbReference type="InterPro" id="IPR008252">
    <property type="entry name" value="Pept_S15_Xpro"/>
</dbReference>
<comment type="catalytic activity">
    <reaction evidence="1">
        <text>Hydrolyzes Xaa-Pro-|- bonds to release unblocked, N-terminal dipeptides from substrates including Ala-Pro-|-p-nitroanilide and (sequentially) Tyr-Pro-|-Phe-Pro-|-Gly-Pro-|-Ile.</text>
        <dbReference type="EC" id="3.4.14.11"/>
    </reaction>
</comment>
<comment type="similarity">
    <text evidence="2">Belongs to the peptidase S15 family.</text>
</comment>
<reference evidence="10 11" key="1">
    <citation type="submission" date="2017-12" db="EMBL/GenBank/DDBJ databases">
        <title>Bifidobacterium longum APC/DPC strains.</title>
        <authorList>
            <person name="Arboleya S."/>
        </authorList>
    </citation>
    <scope>NUCLEOTIDE SEQUENCE [LARGE SCALE GENOMIC DNA]</scope>
    <source>
        <strain evidence="10 11">APC1503</strain>
    </source>
</reference>
<dbReference type="Proteomes" id="UP000232654">
    <property type="component" value="Unassembled WGS sequence"/>
</dbReference>
<feature type="compositionally biased region" description="Low complexity" evidence="9">
    <location>
        <begin position="85"/>
        <end position="104"/>
    </location>
</feature>
<gene>
    <name evidence="10" type="ORF">APC1503_2206</name>
</gene>
<evidence type="ECO:0000256" key="4">
    <source>
        <dbReference type="ARBA" id="ARBA00022438"/>
    </source>
</evidence>
<dbReference type="EMBL" id="PJDT01000037">
    <property type="protein sequence ID" value="PKC86508.1"/>
    <property type="molecule type" value="Genomic_DNA"/>
</dbReference>
<dbReference type="Pfam" id="PF08530">
    <property type="entry name" value="PepX_C"/>
    <property type="match status" value="1"/>
</dbReference>
<sequence length="660" mass="72215">MIPSRLSAPTRPVHDVRSCIVERVWVETPVDTDGDGMADLIAVYIRRPLACDDGLVVPAIYVADPYMLGCDDDGYAPHPTDVELGGAQSAGTGAGDTTAPAGRGAEADSPTWPDPDPDPRARFGAEQPSPAMARGRFRTPRGTGPAHRLAPDEMPELECISDYYAFYNSCGYATVFAGGLGTRGSQGFNDCGSPEETAAFAAVIDWLNGRARAFTNPADGIEVRADWASGKVAMTGKSYLGTMCVALAAAGVDGLETILPVAGISDWYRYYRCNGLACPALGWQGDDIDLLAAFCFSRERDGLDAGARRRYQVHLDEIRAHMDREGGAYNRWWHERNYLAHLPEHPCPAFIMQGLNDMNVKPSQAVRLRDALHGRGTRSCLVLHRGDHCYTHDLEGNPVNGYAHRWLDHYLVDRSTDIADIPSVLIQDDLDPGVWREEPSFPAPDARPLPEFARADRTQRDACGVIADDVDATAFRRDAPEDSIGPWRDELILADPEPRHCLRFDTAPLTATTRFGGTPVVRFAASFDAPAAILSVMLVDIGSHRRLTTAQVSTGSLVCGLDGPTIPTKRFAVERETSAYRILSRGWMDARNAEAPWARRRLEPDAWHRYAIAMEPFDQTVTAGDRLRLIIFGTDPEATTKPRGQRLITIDTASVTLELG</sequence>
<dbReference type="InterPro" id="IPR013736">
    <property type="entry name" value="Xaa-Pro_dipept_C"/>
</dbReference>
<evidence type="ECO:0000256" key="3">
    <source>
        <dbReference type="ARBA" id="ARBA00012463"/>
    </source>
</evidence>
<keyword evidence="7" id="KW-0720">Serine protease</keyword>
<dbReference type="InterPro" id="IPR008979">
    <property type="entry name" value="Galactose-bd-like_sf"/>
</dbReference>
<keyword evidence="6" id="KW-0378">Hydrolase</keyword>
<evidence type="ECO:0000256" key="5">
    <source>
        <dbReference type="ARBA" id="ARBA00022670"/>
    </source>
</evidence>
<dbReference type="GO" id="GO:0008239">
    <property type="term" value="F:dipeptidyl-peptidase activity"/>
    <property type="evidence" value="ECO:0007669"/>
    <property type="project" value="UniProtKB-EC"/>
</dbReference>
<evidence type="ECO:0000256" key="6">
    <source>
        <dbReference type="ARBA" id="ARBA00022801"/>
    </source>
</evidence>
<evidence type="ECO:0000256" key="7">
    <source>
        <dbReference type="ARBA" id="ARBA00022825"/>
    </source>
</evidence>
<proteinExistence type="inferred from homology"/>
<evidence type="ECO:0000256" key="1">
    <source>
        <dbReference type="ARBA" id="ARBA00000123"/>
    </source>
</evidence>
<dbReference type="Gene3D" id="1.10.246.70">
    <property type="match status" value="1"/>
</dbReference>
<dbReference type="SUPFAM" id="SSF53474">
    <property type="entry name" value="alpha/beta-Hydrolases"/>
    <property type="match status" value="1"/>
</dbReference>
<dbReference type="InterPro" id="IPR000383">
    <property type="entry name" value="Xaa-Pro-like_dom"/>
</dbReference>
<dbReference type="Gene3D" id="2.60.120.260">
    <property type="entry name" value="Galactose-binding domain-like"/>
    <property type="match status" value="1"/>
</dbReference>
<dbReference type="GO" id="GO:0008236">
    <property type="term" value="F:serine-type peptidase activity"/>
    <property type="evidence" value="ECO:0007669"/>
    <property type="project" value="UniProtKB-KW"/>
</dbReference>
<evidence type="ECO:0000256" key="8">
    <source>
        <dbReference type="ARBA" id="ARBA00030045"/>
    </source>
</evidence>
<dbReference type="AlphaFoldDB" id="A0A2N0SY42"/>
<dbReference type="SUPFAM" id="SSF49785">
    <property type="entry name" value="Galactose-binding domain-like"/>
    <property type="match status" value="1"/>
</dbReference>
<evidence type="ECO:0000313" key="11">
    <source>
        <dbReference type="Proteomes" id="UP000232654"/>
    </source>
</evidence>
<name>A0A2N0SY42_BIFLN</name>
<dbReference type="InterPro" id="IPR029058">
    <property type="entry name" value="AB_hydrolase_fold"/>
</dbReference>
<dbReference type="Pfam" id="PF02129">
    <property type="entry name" value="Peptidase_S15"/>
    <property type="match status" value="1"/>
</dbReference>